<gene>
    <name evidence="3" type="ORF">A1353_00865</name>
</gene>
<accession>A0A177M855</accession>
<reference evidence="3 4" key="1">
    <citation type="submission" date="2016-03" db="EMBL/GenBank/DDBJ databases">
        <authorList>
            <person name="Ploux O."/>
        </authorList>
    </citation>
    <scope>NUCLEOTIDE SEQUENCE [LARGE SCALE GENOMIC DNA]</scope>
    <source>
        <strain evidence="3 4">R-45371</strain>
    </source>
</reference>
<evidence type="ECO:0000313" key="4">
    <source>
        <dbReference type="Proteomes" id="UP000077763"/>
    </source>
</evidence>
<feature type="compositionally biased region" description="Polar residues" evidence="1">
    <location>
        <begin position="40"/>
        <end position="56"/>
    </location>
</feature>
<comment type="caution">
    <text evidence="3">The sequence shown here is derived from an EMBL/GenBank/DDBJ whole genome shotgun (WGS) entry which is preliminary data.</text>
</comment>
<feature type="compositionally biased region" description="Polar residues" evidence="1">
    <location>
        <begin position="83"/>
        <end position="94"/>
    </location>
</feature>
<protein>
    <submittedName>
        <fullName evidence="3">Uncharacterized protein</fullName>
    </submittedName>
</protein>
<proteinExistence type="predicted"/>
<evidence type="ECO:0000256" key="1">
    <source>
        <dbReference type="SAM" id="MobiDB-lite"/>
    </source>
</evidence>
<dbReference type="Proteomes" id="UP000077763">
    <property type="component" value="Unassembled WGS sequence"/>
</dbReference>
<name>A0A177M855_METMH</name>
<dbReference type="EMBL" id="LUUH01000066">
    <property type="protein sequence ID" value="OAI01801.1"/>
    <property type="molecule type" value="Genomic_DNA"/>
</dbReference>
<feature type="region of interest" description="Disordered" evidence="1">
    <location>
        <begin position="35"/>
        <end position="100"/>
    </location>
</feature>
<keyword evidence="2" id="KW-0732">Signal</keyword>
<dbReference type="AlphaFoldDB" id="A0A177M855"/>
<evidence type="ECO:0000313" key="3">
    <source>
        <dbReference type="EMBL" id="OAI01801.1"/>
    </source>
</evidence>
<evidence type="ECO:0000256" key="2">
    <source>
        <dbReference type="SAM" id="SignalP"/>
    </source>
</evidence>
<feature type="chain" id="PRO_5008067749" evidence="2">
    <location>
        <begin position="19"/>
        <end position="100"/>
    </location>
</feature>
<organism evidence="3 4">
    <name type="scientific">Methylomonas methanica</name>
    <dbReference type="NCBI Taxonomy" id="421"/>
    <lineage>
        <taxon>Bacteria</taxon>
        <taxon>Pseudomonadati</taxon>
        <taxon>Pseudomonadota</taxon>
        <taxon>Gammaproteobacteria</taxon>
        <taxon>Methylococcales</taxon>
        <taxon>Methylococcaceae</taxon>
        <taxon>Methylomonas</taxon>
    </lineage>
</organism>
<sequence length="100" mass="10986">MKMLILILAALISSTAFADKFVNGYVRKDGTYVAPHLRSSPDQYRSNNYGSQTFGGSQRDEFSSNPATNRGNAGYNMYDNDNDGQSNSYDNTPNGGSGWR</sequence>
<feature type="signal peptide" evidence="2">
    <location>
        <begin position="1"/>
        <end position="18"/>
    </location>
</feature>
<dbReference type="RefSeq" id="WP_064037544.1">
    <property type="nucleotide sequence ID" value="NZ_LUUH01000066.1"/>
</dbReference>